<feature type="domain" description="EVE" evidence="1">
    <location>
        <begin position="2"/>
        <end position="131"/>
    </location>
</feature>
<name>A0A8J3CZ46_9BACT</name>
<evidence type="ECO:0000313" key="3">
    <source>
        <dbReference type="Proteomes" id="UP000642809"/>
    </source>
</evidence>
<dbReference type="InterPro" id="IPR047197">
    <property type="entry name" value="THYN1-like_EVE"/>
</dbReference>
<dbReference type="InterPro" id="IPR052181">
    <property type="entry name" value="5hmC_binding"/>
</dbReference>
<evidence type="ECO:0000313" key="2">
    <source>
        <dbReference type="EMBL" id="GHB41461.1"/>
    </source>
</evidence>
<dbReference type="RefSeq" id="WP_189582536.1">
    <property type="nucleotide sequence ID" value="NZ_BMYF01000013.1"/>
</dbReference>
<dbReference type="InterPro" id="IPR002740">
    <property type="entry name" value="EVE_domain"/>
</dbReference>
<comment type="caution">
    <text evidence="2">The sequence shown here is derived from an EMBL/GenBank/DDBJ whole genome shotgun (WGS) entry which is preliminary data.</text>
</comment>
<reference evidence="2" key="2">
    <citation type="submission" date="2020-09" db="EMBL/GenBank/DDBJ databases">
        <authorList>
            <person name="Sun Q."/>
            <person name="Kim S."/>
        </authorList>
    </citation>
    <scope>NUCLEOTIDE SEQUENCE</scope>
    <source>
        <strain evidence="2">KCTC 23224</strain>
    </source>
</reference>
<dbReference type="EMBL" id="BMYF01000013">
    <property type="protein sequence ID" value="GHB41461.1"/>
    <property type="molecule type" value="Genomic_DNA"/>
</dbReference>
<dbReference type="InterPro" id="IPR015947">
    <property type="entry name" value="PUA-like_sf"/>
</dbReference>
<keyword evidence="3" id="KW-1185">Reference proteome</keyword>
<dbReference type="Gene3D" id="3.10.590.10">
    <property type="entry name" value="ph1033 like domains"/>
    <property type="match status" value="1"/>
</dbReference>
<dbReference type="PANTHER" id="PTHR14087:SF8">
    <property type="entry name" value="OS03G0676100 PROTEIN"/>
    <property type="match status" value="1"/>
</dbReference>
<dbReference type="CDD" id="cd21133">
    <property type="entry name" value="EVE"/>
    <property type="match status" value="1"/>
</dbReference>
<sequence length="135" mass="15365">MQYWLVKSEPEEYSFQDLMGKEDDIWDGIRNYQARNFLKSMQMGDLVLFYHSGKEKAIVGISKVVEEAFPDPKGADGKGWMAVRLQGVKALTKPFTLATIKEDPICASLPLLKQSRLSVMPVEKEVFDHILVQTQ</sequence>
<gene>
    <name evidence="2" type="ORF">GCM10008106_23240</name>
</gene>
<organism evidence="2 3">
    <name type="scientific">Mongoliitalea lutea</name>
    <dbReference type="NCBI Taxonomy" id="849756"/>
    <lineage>
        <taxon>Bacteria</taxon>
        <taxon>Pseudomonadati</taxon>
        <taxon>Bacteroidota</taxon>
        <taxon>Cytophagia</taxon>
        <taxon>Cytophagales</taxon>
        <taxon>Cyclobacteriaceae</taxon>
        <taxon>Mongoliitalea</taxon>
    </lineage>
</organism>
<dbReference type="AlphaFoldDB" id="A0A8J3CZ46"/>
<proteinExistence type="predicted"/>
<protein>
    <submittedName>
        <fullName evidence="2">Ubiquinol-cytochrome c reductase</fullName>
    </submittedName>
</protein>
<dbReference type="PANTHER" id="PTHR14087">
    <property type="entry name" value="THYMOCYTE NUCLEAR PROTEIN 1"/>
    <property type="match status" value="1"/>
</dbReference>
<evidence type="ECO:0000259" key="1">
    <source>
        <dbReference type="Pfam" id="PF01878"/>
    </source>
</evidence>
<dbReference type="Proteomes" id="UP000642809">
    <property type="component" value="Unassembled WGS sequence"/>
</dbReference>
<dbReference type="Pfam" id="PF01878">
    <property type="entry name" value="EVE"/>
    <property type="match status" value="1"/>
</dbReference>
<accession>A0A8J3CZ46</accession>
<reference evidence="2" key="1">
    <citation type="journal article" date="2014" name="Int. J. Syst. Evol. Microbiol.">
        <title>Complete genome sequence of Corynebacterium casei LMG S-19264T (=DSM 44701T), isolated from a smear-ripened cheese.</title>
        <authorList>
            <consortium name="US DOE Joint Genome Institute (JGI-PGF)"/>
            <person name="Walter F."/>
            <person name="Albersmeier A."/>
            <person name="Kalinowski J."/>
            <person name="Ruckert C."/>
        </authorList>
    </citation>
    <scope>NUCLEOTIDE SEQUENCE</scope>
    <source>
        <strain evidence="2">KCTC 23224</strain>
    </source>
</reference>
<dbReference type="SUPFAM" id="SSF88697">
    <property type="entry name" value="PUA domain-like"/>
    <property type="match status" value="1"/>
</dbReference>